<evidence type="ECO:0000256" key="2">
    <source>
        <dbReference type="ARBA" id="ARBA00023002"/>
    </source>
</evidence>
<evidence type="ECO:0000313" key="4">
    <source>
        <dbReference type="RefSeq" id="XP_034106628.1"/>
    </source>
</evidence>
<keyword evidence="2" id="KW-0560">Oxidoreductase</keyword>
<dbReference type="SUPFAM" id="SSF89733">
    <property type="entry name" value="L-sulfolactate dehydrogenase-like"/>
    <property type="match status" value="1"/>
</dbReference>
<dbReference type="Gene3D" id="3.30.1370.60">
    <property type="entry name" value="Hypothetical oxidoreductase yiak, domain 2"/>
    <property type="match status" value="1"/>
</dbReference>
<dbReference type="GO" id="GO:0016491">
    <property type="term" value="F:oxidoreductase activity"/>
    <property type="evidence" value="ECO:0007669"/>
    <property type="project" value="UniProtKB-KW"/>
</dbReference>
<dbReference type="RefSeq" id="XP_034106628.1">
    <property type="nucleotide sequence ID" value="XM_034250737.2"/>
</dbReference>
<sequence length="402" mass="44539">MALRKRLGHRQLLSASQCSSWRQMRGITYRIPQQFAEDMASTSLVLVREARRFVQECFSRVGMSMEKQRCITDLLLAADYRGVHGSGINHLDMYLSDIQNGYVDIKAEPKLIHNTLTTAHVDGNRAMGVFVANYCMDLAVEKARQTGIGFVVAKQSHHIGMAAWYAFRAVAKGFIGLVMSNAAPMMMQPGCRSSSLGANCLAFGATGNFSHLMLDMSTTVRDIGAIEWAFMNQEQIPRGWASDVNGMPTTFPNLALSAQQLYPIGGNKGFSLAAMIDVLCGVMSGANYATRIPRWCAPCQGRSPNLGLVMLVLDPCFFVPNFKERLDDFNRRIRNSCPRDEANPVKVPGDLEKQHMDYVDDLGALPYSNLLLAKCKLIANMLCVKPMQLAFTSCERHSSCVR</sequence>
<organism evidence="3 4">
    <name type="scientific">Drosophila albomicans</name>
    <name type="common">Fruit fly</name>
    <dbReference type="NCBI Taxonomy" id="7291"/>
    <lineage>
        <taxon>Eukaryota</taxon>
        <taxon>Metazoa</taxon>
        <taxon>Ecdysozoa</taxon>
        <taxon>Arthropoda</taxon>
        <taxon>Hexapoda</taxon>
        <taxon>Insecta</taxon>
        <taxon>Pterygota</taxon>
        <taxon>Neoptera</taxon>
        <taxon>Endopterygota</taxon>
        <taxon>Diptera</taxon>
        <taxon>Brachycera</taxon>
        <taxon>Muscomorpha</taxon>
        <taxon>Ephydroidea</taxon>
        <taxon>Drosophilidae</taxon>
        <taxon>Drosophila</taxon>
    </lineage>
</organism>
<dbReference type="InterPro" id="IPR036111">
    <property type="entry name" value="Mal/L-sulfo/L-lacto_DH-like_sf"/>
</dbReference>
<dbReference type="Pfam" id="PF02615">
    <property type="entry name" value="Ldh_2"/>
    <property type="match status" value="1"/>
</dbReference>
<evidence type="ECO:0000313" key="3">
    <source>
        <dbReference type="Proteomes" id="UP000515160"/>
    </source>
</evidence>
<dbReference type="PANTHER" id="PTHR11091">
    <property type="entry name" value="OXIDOREDUCTASE-RELATED"/>
    <property type="match status" value="1"/>
</dbReference>
<evidence type="ECO:0000256" key="1">
    <source>
        <dbReference type="ARBA" id="ARBA00006056"/>
    </source>
</evidence>
<dbReference type="GeneID" id="117569535"/>
<dbReference type="InterPro" id="IPR043144">
    <property type="entry name" value="Mal/L-sulf/L-lact_DH-like_ah"/>
</dbReference>
<gene>
    <name evidence="4" type="primary">LOC117569535</name>
</gene>
<dbReference type="OrthoDB" id="7881616at2759"/>
<reference evidence="4" key="1">
    <citation type="submission" date="2025-08" db="UniProtKB">
        <authorList>
            <consortium name="RefSeq"/>
        </authorList>
    </citation>
    <scope>IDENTIFICATION</scope>
    <source>
        <strain evidence="4">15112-1751.03</strain>
        <tissue evidence="4">Whole Adult</tissue>
    </source>
</reference>
<dbReference type="PANTHER" id="PTHR11091:SF0">
    <property type="entry name" value="MALATE DEHYDROGENASE"/>
    <property type="match status" value="1"/>
</dbReference>
<dbReference type="InterPro" id="IPR003767">
    <property type="entry name" value="Malate/L-lactate_DH-like"/>
</dbReference>
<comment type="similarity">
    <text evidence="1">Belongs to the LDH2/MDH2 oxidoreductase family.</text>
</comment>
<accession>A0A6P8X4F2</accession>
<dbReference type="InterPro" id="IPR043143">
    <property type="entry name" value="Mal/L-sulf/L-lact_DH-like_NADP"/>
</dbReference>
<name>A0A6P8X4F2_DROAB</name>
<proteinExistence type="inferred from homology"/>
<dbReference type="Gene3D" id="1.10.1530.10">
    <property type="match status" value="1"/>
</dbReference>
<keyword evidence="3" id="KW-1185">Reference proteome</keyword>
<dbReference type="Proteomes" id="UP000515160">
    <property type="component" value="Chromosome 3"/>
</dbReference>
<protein>
    <submittedName>
        <fullName evidence="4">Uncharacterized oxidoreductase YjmC</fullName>
    </submittedName>
</protein>
<dbReference type="AlphaFoldDB" id="A0A6P8X4F2"/>